<dbReference type="SMART" id="SM00717">
    <property type="entry name" value="SANT"/>
    <property type="match status" value="2"/>
</dbReference>
<organism evidence="6">
    <name type="scientific">Guillardia theta</name>
    <name type="common">Cryptophyte</name>
    <name type="synonym">Cryptomonas phi</name>
    <dbReference type="NCBI Taxonomy" id="55529"/>
    <lineage>
        <taxon>Eukaryota</taxon>
        <taxon>Cryptophyceae</taxon>
        <taxon>Pyrenomonadales</taxon>
        <taxon>Geminigeraceae</taxon>
        <taxon>Guillardia</taxon>
    </lineage>
</organism>
<feature type="compositionally biased region" description="Low complexity" evidence="3">
    <location>
        <begin position="375"/>
        <end position="402"/>
    </location>
</feature>
<dbReference type="CDD" id="cd00167">
    <property type="entry name" value="SANT"/>
    <property type="match status" value="2"/>
</dbReference>
<dbReference type="PROSITE" id="PS51294">
    <property type="entry name" value="HTH_MYB"/>
    <property type="match status" value="2"/>
</dbReference>
<evidence type="ECO:0000256" key="1">
    <source>
        <dbReference type="ARBA" id="ARBA00022737"/>
    </source>
</evidence>
<feature type="compositionally biased region" description="Low complexity" evidence="3">
    <location>
        <begin position="184"/>
        <end position="198"/>
    </location>
</feature>
<dbReference type="Gene3D" id="1.10.10.60">
    <property type="entry name" value="Homeodomain-like"/>
    <property type="match status" value="2"/>
</dbReference>
<protein>
    <submittedName>
        <fullName evidence="6">Uncharacterized protein</fullName>
    </submittedName>
</protein>
<feature type="compositionally biased region" description="Low complexity" evidence="3">
    <location>
        <begin position="334"/>
        <end position="363"/>
    </location>
</feature>
<evidence type="ECO:0000313" key="6">
    <source>
        <dbReference type="EMBL" id="CAE2325444.1"/>
    </source>
</evidence>
<keyword evidence="1" id="KW-0677">Repeat</keyword>
<evidence type="ECO:0000259" key="4">
    <source>
        <dbReference type="PROSITE" id="PS50090"/>
    </source>
</evidence>
<sequence length="458" mass="50267">MDLNLSLDSNADNRRPWSQEEDDLIVQLVKEHGLRKWAIVASQLKGRSGKQCRERYKNQLDPSIRKDPWTDEEDKMICIAQSKFGNRWTEIAKFLPGRTDNSIKNHWYSTLQRKSEGILRNAGPGDESFLAQRPNNALPSQSKTTTSNKSSPGTRKSPGRKSPRMNASRPAPIATNQANPEEGSASLRSSSRSRPASSHIQNDPFPQSDIFPEEPLFSNSPFDNPFGSFFRSPSGTPLTRSVTRRFLMNSGFTPKSGRSESGRAAKHLGEETEPASARVRSSRIANHHVDFNNLASGLTPSLSDSPLLSGLLQTPNFENIDIGGFFGDTMVDMPRSTRSARSPRSARSTRSTFSPSSFLNSSPRVPHSSKERGNASFAKDSATSSSSRFRSPRSVAAAAAAATNDGNRDESFSRKRPAPPPLQVDEEVKNGPASKRSATRASPNTSGRPPRSTRSARR</sequence>
<gene>
    <name evidence="6" type="ORF">GTHE00462_LOCUS29917</name>
</gene>
<feature type="domain" description="Myb-like" evidence="4">
    <location>
        <begin position="61"/>
        <end position="111"/>
    </location>
</feature>
<dbReference type="GO" id="GO:0005634">
    <property type="term" value="C:nucleus"/>
    <property type="evidence" value="ECO:0007669"/>
    <property type="project" value="TreeGrafter"/>
</dbReference>
<evidence type="ECO:0000256" key="2">
    <source>
        <dbReference type="ARBA" id="ARBA00023125"/>
    </source>
</evidence>
<reference evidence="6" key="1">
    <citation type="submission" date="2021-01" db="EMBL/GenBank/DDBJ databases">
        <authorList>
            <person name="Corre E."/>
            <person name="Pelletier E."/>
            <person name="Niang G."/>
            <person name="Scheremetjew M."/>
            <person name="Finn R."/>
            <person name="Kale V."/>
            <person name="Holt S."/>
            <person name="Cochrane G."/>
            <person name="Meng A."/>
            <person name="Brown T."/>
            <person name="Cohen L."/>
        </authorList>
    </citation>
    <scope>NUCLEOTIDE SEQUENCE</scope>
    <source>
        <strain evidence="6">CCMP 2712</strain>
    </source>
</reference>
<dbReference type="Pfam" id="PF13921">
    <property type="entry name" value="Myb_DNA-bind_6"/>
    <property type="match status" value="1"/>
</dbReference>
<name>A0A7S4P6M8_GUITH</name>
<feature type="region of interest" description="Disordered" evidence="3">
    <location>
        <begin position="328"/>
        <end position="458"/>
    </location>
</feature>
<dbReference type="InterPro" id="IPR009057">
    <property type="entry name" value="Homeodomain-like_sf"/>
</dbReference>
<dbReference type="EMBL" id="HBKN01038164">
    <property type="protein sequence ID" value="CAE2325444.1"/>
    <property type="molecule type" value="Transcribed_RNA"/>
</dbReference>
<dbReference type="PANTHER" id="PTHR45614:SF274">
    <property type="entry name" value="MYB-LIKE DNA-BINDING PROTEIN"/>
    <property type="match status" value="1"/>
</dbReference>
<dbReference type="GO" id="GO:0000978">
    <property type="term" value="F:RNA polymerase II cis-regulatory region sequence-specific DNA binding"/>
    <property type="evidence" value="ECO:0007669"/>
    <property type="project" value="TreeGrafter"/>
</dbReference>
<dbReference type="PANTHER" id="PTHR45614">
    <property type="entry name" value="MYB PROTEIN-RELATED"/>
    <property type="match status" value="1"/>
</dbReference>
<feature type="domain" description="Myb-like" evidence="4">
    <location>
        <begin position="9"/>
        <end position="60"/>
    </location>
</feature>
<dbReference type="FunFam" id="1.10.10.60:FF:000010">
    <property type="entry name" value="Transcriptional activator Myb isoform A"/>
    <property type="match status" value="1"/>
</dbReference>
<dbReference type="SUPFAM" id="SSF46689">
    <property type="entry name" value="Homeodomain-like"/>
    <property type="match status" value="1"/>
</dbReference>
<proteinExistence type="predicted"/>
<feature type="domain" description="HTH myb-type" evidence="5">
    <location>
        <begin position="13"/>
        <end position="60"/>
    </location>
</feature>
<accession>A0A7S4P6M8</accession>
<dbReference type="PROSITE" id="PS50090">
    <property type="entry name" value="MYB_LIKE"/>
    <property type="match status" value="2"/>
</dbReference>
<feature type="domain" description="HTH myb-type" evidence="5">
    <location>
        <begin position="61"/>
        <end position="115"/>
    </location>
</feature>
<feature type="region of interest" description="Disordered" evidence="3">
    <location>
        <begin position="118"/>
        <end position="218"/>
    </location>
</feature>
<feature type="compositionally biased region" description="Basic and acidic residues" evidence="3">
    <location>
        <begin position="257"/>
        <end position="270"/>
    </location>
</feature>
<dbReference type="InterPro" id="IPR050560">
    <property type="entry name" value="MYB_TF"/>
</dbReference>
<dbReference type="InterPro" id="IPR017930">
    <property type="entry name" value="Myb_dom"/>
</dbReference>
<dbReference type="InterPro" id="IPR001005">
    <property type="entry name" value="SANT/Myb"/>
</dbReference>
<dbReference type="GO" id="GO:0000981">
    <property type="term" value="F:DNA-binding transcription factor activity, RNA polymerase II-specific"/>
    <property type="evidence" value="ECO:0007669"/>
    <property type="project" value="TreeGrafter"/>
</dbReference>
<evidence type="ECO:0000256" key="3">
    <source>
        <dbReference type="SAM" id="MobiDB-lite"/>
    </source>
</evidence>
<feature type="region of interest" description="Disordered" evidence="3">
    <location>
        <begin position="249"/>
        <end position="279"/>
    </location>
</feature>
<keyword evidence="2" id="KW-0238">DNA-binding</keyword>
<dbReference type="AlphaFoldDB" id="A0A7S4P6M8"/>
<evidence type="ECO:0000259" key="5">
    <source>
        <dbReference type="PROSITE" id="PS51294"/>
    </source>
</evidence>
<feature type="compositionally biased region" description="Low complexity" evidence="3">
    <location>
        <begin position="140"/>
        <end position="151"/>
    </location>
</feature>